<feature type="region of interest" description="Disordered" evidence="1">
    <location>
        <begin position="1"/>
        <end position="50"/>
    </location>
</feature>
<evidence type="ECO:0000256" key="1">
    <source>
        <dbReference type="SAM" id="MobiDB-lite"/>
    </source>
</evidence>
<reference evidence="2 3" key="2">
    <citation type="submission" date="2007-08" db="EMBL/GenBank/DDBJ databases">
        <authorList>
            <person name="Fulton L."/>
            <person name="Clifton S."/>
            <person name="Fulton B."/>
            <person name="Xu J."/>
            <person name="Minx P."/>
            <person name="Pepin K.H."/>
            <person name="Johnson M."/>
            <person name="Thiruvilangam P."/>
            <person name="Bhonagiri V."/>
            <person name="Nash W.E."/>
            <person name="Wang C."/>
            <person name="Mardis E.R."/>
            <person name="Wilson R.K."/>
        </authorList>
    </citation>
    <scope>NUCLEOTIDE SEQUENCE [LARGE SCALE GENOMIC DNA]</scope>
    <source>
        <strain evidence="2 3">DSM 753</strain>
    </source>
</reference>
<evidence type="ECO:0000313" key="2">
    <source>
        <dbReference type="EMBL" id="EDO63188.1"/>
    </source>
</evidence>
<dbReference type="AlphaFoldDB" id="A7VNB8"/>
<accession>A7VNB8</accession>
<name>A7VNB8_9FIRM</name>
<reference evidence="2 3" key="1">
    <citation type="submission" date="2007-08" db="EMBL/GenBank/DDBJ databases">
        <title>Draft genome sequence of Clostridium leptum (DSM 753).</title>
        <authorList>
            <person name="Sudarsanam P."/>
            <person name="Ley R."/>
            <person name="Guruge J."/>
            <person name="Turnbaugh P.J."/>
            <person name="Mahowald M."/>
            <person name="Liep D."/>
            <person name="Gordon J."/>
        </authorList>
    </citation>
    <scope>NUCLEOTIDE SEQUENCE [LARGE SCALE GENOMIC DNA]</scope>
    <source>
        <strain evidence="2 3">DSM 753</strain>
    </source>
</reference>
<organism evidence="2 3">
    <name type="scientific">[Clostridium] leptum DSM 753</name>
    <dbReference type="NCBI Taxonomy" id="428125"/>
    <lineage>
        <taxon>Bacteria</taxon>
        <taxon>Bacillati</taxon>
        <taxon>Bacillota</taxon>
        <taxon>Clostridia</taxon>
        <taxon>Eubacteriales</taxon>
        <taxon>Oscillospiraceae</taxon>
        <taxon>Oscillospiraceae incertae sedis</taxon>
    </lineage>
</organism>
<proteinExistence type="predicted"/>
<evidence type="ECO:0000313" key="3">
    <source>
        <dbReference type="Proteomes" id="UP000003490"/>
    </source>
</evidence>
<dbReference type="Proteomes" id="UP000003490">
    <property type="component" value="Unassembled WGS sequence"/>
</dbReference>
<comment type="caution">
    <text evidence="2">The sequence shown here is derived from an EMBL/GenBank/DDBJ whole genome shotgun (WGS) entry which is preliminary data.</text>
</comment>
<dbReference type="EMBL" id="ABCB02000004">
    <property type="protein sequence ID" value="EDO63188.1"/>
    <property type="molecule type" value="Genomic_DNA"/>
</dbReference>
<feature type="compositionally biased region" description="Basic and acidic residues" evidence="1">
    <location>
        <begin position="35"/>
        <end position="50"/>
    </location>
</feature>
<sequence>MPGSGRGNFHKNQRLKNSPIKRLGACPGGVPGYLVEKENREKDGDLKSYR</sequence>
<protein>
    <submittedName>
        <fullName evidence="2">Uncharacterized protein</fullName>
    </submittedName>
</protein>
<dbReference type="HOGENOM" id="CLU_3116384_0_0_9"/>
<gene>
    <name evidence="2" type="ORF">CLOLEP_00042</name>
</gene>